<keyword evidence="2" id="KW-1185">Reference proteome</keyword>
<evidence type="ECO:0000313" key="1">
    <source>
        <dbReference type="EMBL" id="RBO83407.1"/>
    </source>
</evidence>
<name>A0A366D011_9GAMM</name>
<evidence type="ECO:0000313" key="2">
    <source>
        <dbReference type="Proteomes" id="UP000252086"/>
    </source>
</evidence>
<comment type="caution">
    <text evidence="1">The sequence shown here is derived from an EMBL/GenBank/DDBJ whole genome shotgun (WGS) entry which is preliminary data.</text>
</comment>
<proteinExistence type="predicted"/>
<reference evidence="1 2" key="1">
    <citation type="submission" date="2018-06" db="EMBL/GenBank/DDBJ databases">
        <title>Genomic Encyclopedia of Type Strains, Phase III (KMG-III): the genomes of soil and plant-associated and newly described type strains.</title>
        <authorList>
            <person name="Whitman W."/>
        </authorList>
    </citation>
    <scope>NUCLEOTIDE SEQUENCE [LARGE SCALE GENOMIC DNA]</scope>
    <source>
        <strain evidence="1 2">CECT 7732</strain>
    </source>
</reference>
<organism evidence="1 2">
    <name type="scientific">Marinomonas aquiplantarum</name>
    <dbReference type="NCBI Taxonomy" id="491951"/>
    <lineage>
        <taxon>Bacteria</taxon>
        <taxon>Pseudomonadati</taxon>
        <taxon>Pseudomonadota</taxon>
        <taxon>Gammaproteobacteria</taxon>
        <taxon>Oceanospirillales</taxon>
        <taxon>Oceanospirillaceae</taxon>
        <taxon>Marinomonas</taxon>
    </lineage>
</organism>
<gene>
    <name evidence="1" type="ORF">DFP76_104225</name>
</gene>
<sequence length="72" mass="7879">MEYVCANCGWEGPKSKLGKSLTLIGAKDEFCPTCGKADFLVNETELEEIVFHQTKGEGTCLPQRLLNNPTSS</sequence>
<dbReference type="AlphaFoldDB" id="A0A366D011"/>
<protein>
    <submittedName>
        <fullName evidence="1">Uncharacterized protein</fullName>
    </submittedName>
</protein>
<accession>A0A366D011</accession>
<dbReference type="EMBL" id="QNRF01000004">
    <property type="protein sequence ID" value="RBO83407.1"/>
    <property type="molecule type" value="Genomic_DNA"/>
</dbReference>
<dbReference type="Proteomes" id="UP000252086">
    <property type="component" value="Unassembled WGS sequence"/>
</dbReference>